<dbReference type="Gene3D" id="3.40.190.290">
    <property type="match status" value="1"/>
</dbReference>
<evidence type="ECO:0000259" key="5">
    <source>
        <dbReference type="PROSITE" id="PS50931"/>
    </source>
</evidence>
<keyword evidence="7" id="KW-1185">Reference proteome</keyword>
<protein>
    <submittedName>
        <fullName evidence="6">LysR family transcriptional regulator</fullName>
    </submittedName>
</protein>
<dbReference type="InterPro" id="IPR036390">
    <property type="entry name" value="WH_DNA-bd_sf"/>
</dbReference>
<dbReference type="RefSeq" id="WP_380929816.1">
    <property type="nucleotide sequence ID" value="NZ_JBHUGS010000002.1"/>
</dbReference>
<keyword evidence="2" id="KW-0805">Transcription regulation</keyword>
<feature type="domain" description="HTH lysR-type" evidence="5">
    <location>
        <begin position="1"/>
        <end position="58"/>
    </location>
</feature>
<dbReference type="Pfam" id="PF03466">
    <property type="entry name" value="LysR_substrate"/>
    <property type="match status" value="1"/>
</dbReference>
<reference evidence="7" key="1">
    <citation type="journal article" date="2019" name="Int. J. Syst. Evol. Microbiol.">
        <title>The Global Catalogue of Microorganisms (GCM) 10K type strain sequencing project: providing services to taxonomists for standard genome sequencing and annotation.</title>
        <authorList>
            <consortium name="The Broad Institute Genomics Platform"/>
            <consortium name="The Broad Institute Genome Sequencing Center for Infectious Disease"/>
            <person name="Wu L."/>
            <person name="Ma J."/>
        </authorList>
    </citation>
    <scope>NUCLEOTIDE SEQUENCE [LARGE SCALE GENOMIC DNA]</scope>
    <source>
        <strain evidence="7">CGMCC 1.12702</strain>
    </source>
</reference>
<dbReference type="EMBL" id="JBHUGS010000002">
    <property type="protein sequence ID" value="MFD1951280.1"/>
    <property type="molecule type" value="Genomic_DNA"/>
</dbReference>
<dbReference type="Proteomes" id="UP001597400">
    <property type="component" value="Unassembled WGS sequence"/>
</dbReference>
<gene>
    <name evidence="6" type="ORF">ACFSGX_10950</name>
</gene>
<evidence type="ECO:0000256" key="3">
    <source>
        <dbReference type="ARBA" id="ARBA00023125"/>
    </source>
</evidence>
<dbReference type="PANTHER" id="PTHR30427:SF1">
    <property type="entry name" value="TRANSCRIPTIONAL ACTIVATOR PROTEIN LYSR"/>
    <property type="match status" value="1"/>
</dbReference>
<dbReference type="InterPro" id="IPR036388">
    <property type="entry name" value="WH-like_DNA-bd_sf"/>
</dbReference>
<sequence length="302" mass="32585">MNSRQIEVFHAVYSSKSVSAAARILNVSQPSVSKILKHTEDRLGFSLFQLVRGRLVATEEAHILFGKADELNTRIGLFQQTARNLKSSTEGIIRIGVLPSLALSVVPEAIARFGAVAPRVGFDISTIHHDTFRTALTARDCDFVIGHHLLRDPGITPVPLGTGRLGALFRRDLIPGAHDRIDRDMLRDHDVISLAPSVAIAGLAAPLLADRPSRRRVITVRTVYVAGALAREGAGVAIIDEFTARGLATPDLCFLPLDPVVTFDLNALHMAELPLSRLTRSFLDLVRQILVPAAGSPGATPA</sequence>
<evidence type="ECO:0000313" key="6">
    <source>
        <dbReference type="EMBL" id="MFD1951280.1"/>
    </source>
</evidence>
<accession>A0ABW4TZQ4</accession>
<dbReference type="SUPFAM" id="SSF46785">
    <property type="entry name" value="Winged helix' DNA-binding domain"/>
    <property type="match status" value="1"/>
</dbReference>
<comment type="caution">
    <text evidence="6">The sequence shown here is derived from an EMBL/GenBank/DDBJ whole genome shotgun (WGS) entry which is preliminary data.</text>
</comment>
<dbReference type="PANTHER" id="PTHR30427">
    <property type="entry name" value="TRANSCRIPTIONAL ACTIVATOR PROTEIN LYSR"/>
    <property type="match status" value="1"/>
</dbReference>
<evidence type="ECO:0000313" key="7">
    <source>
        <dbReference type="Proteomes" id="UP001597400"/>
    </source>
</evidence>
<keyword evidence="4" id="KW-0804">Transcription</keyword>
<name>A0ABW4TZQ4_9SPHN</name>
<dbReference type="PROSITE" id="PS50931">
    <property type="entry name" value="HTH_LYSR"/>
    <property type="match status" value="1"/>
</dbReference>
<dbReference type="Gene3D" id="1.10.10.10">
    <property type="entry name" value="Winged helix-like DNA-binding domain superfamily/Winged helix DNA-binding domain"/>
    <property type="match status" value="1"/>
</dbReference>
<dbReference type="InterPro" id="IPR005119">
    <property type="entry name" value="LysR_subst-bd"/>
</dbReference>
<proteinExistence type="inferred from homology"/>
<comment type="similarity">
    <text evidence="1">Belongs to the LysR transcriptional regulatory family.</text>
</comment>
<evidence type="ECO:0000256" key="2">
    <source>
        <dbReference type="ARBA" id="ARBA00023015"/>
    </source>
</evidence>
<organism evidence="6 7">
    <name type="scientific">Sphingomonas arantia</name>
    <dbReference type="NCBI Taxonomy" id="1460676"/>
    <lineage>
        <taxon>Bacteria</taxon>
        <taxon>Pseudomonadati</taxon>
        <taxon>Pseudomonadota</taxon>
        <taxon>Alphaproteobacteria</taxon>
        <taxon>Sphingomonadales</taxon>
        <taxon>Sphingomonadaceae</taxon>
        <taxon>Sphingomonas</taxon>
    </lineage>
</organism>
<dbReference type="Pfam" id="PF00126">
    <property type="entry name" value="HTH_1"/>
    <property type="match status" value="1"/>
</dbReference>
<keyword evidence="3" id="KW-0238">DNA-binding</keyword>
<dbReference type="InterPro" id="IPR000847">
    <property type="entry name" value="LysR_HTH_N"/>
</dbReference>
<dbReference type="SUPFAM" id="SSF53850">
    <property type="entry name" value="Periplasmic binding protein-like II"/>
    <property type="match status" value="1"/>
</dbReference>
<evidence type="ECO:0000256" key="1">
    <source>
        <dbReference type="ARBA" id="ARBA00009437"/>
    </source>
</evidence>
<evidence type="ECO:0000256" key="4">
    <source>
        <dbReference type="ARBA" id="ARBA00023163"/>
    </source>
</evidence>